<keyword evidence="15" id="KW-0418">Kinase</keyword>
<keyword evidence="5 11" id="KW-0812">Transmembrane</keyword>
<reference evidence="15 16" key="1">
    <citation type="submission" date="2017-07" db="EMBL/GenBank/DDBJ databases">
        <title>An improved, manually edited Actinidia chinensis var. chinensis (kiwifruit) genome highlights the challenges associated with draft genomes and gene prediction in plants.</title>
        <authorList>
            <person name="Pilkington S."/>
            <person name="Crowhurst R."/>
            <person name="Hilario E."/>
            <person name="Nardozza S."/>
            <person name="Fraser L."/>
            <person name="Peng Y."/>
            <person name="Gunaseelan K."/>
            <person name="Simpson R."/>
            <person name="Tahir J."/>
            <person name="Deroles S."/>
            <person name="Templeton K."/>
            <person name="Luo Z."/>
            <person name="Davy M."/>
            <person name="Cheng C."/>
            <person name="Mcneilage M."/>
            <person name="Scaglione D."/>
            <person name="Liu Y."/>
            <person name="Zhang Q."/>
            <person name="Datson P."/>
            <person name="De Silva N."/>
            <person name="Gardiner S."/>
            <person name="Bassett H."/>
            <person name="Chagne D."/>
            <person name="Mccallum J."/>
            <person name="Dzierzon H."/>
            <person name="Deng C."/>
            <person name="Wang Y.-Y."/>
            <person name="Barron N."/>
            <person name="Manako K."/>
            <person name="Bowen J."/>
            <person name="Foster T."/>
            <person name="Erridge Z."/>
            <person name="Tiffin H."/>
            <person name="Waite C."/>
            <person name="Davies K."/>
            <person name="Grierson E."/>
            <person name="Laing W."/>
            <person name="Kirk R."/>
            <person name="Chen X."/>
            <person name="Wood M."/>
            <person name="Montefiori M."/>
            <person name="Brummell D."/>
            <person name="Schwinn K."/>
            <person name="Catanach A."/>
            <person name="Fullerton C."/>
            <person name="Li D."/>
            <person name="Meiyalaghan S."/>
            <person name="Nieuwenhuizen N."/>
            <person name="Read N."/>
            <person name="Prakash R."/>
            <person name="Hunter D."/>
            <person name="Zhang H."/>
            <person name="Mckenzie M."/>
            <person name="Knabel M."/>
            <person name="Harris A."/>
            <person name="Allan A."/>
            <person name="Chen A."/>
            <person name="Janssen B."/>
            <person name="Plunkett B."/>
            <person name="Dwamena C."/>
            <person name="Voogd C."/>
            <person name="Leif D."/>
            <person name="Lafferty D."/>
            <person name="Souleyre E."/>
            <person name="Varkonyi-Gasic E."/>
            <person name="Gambi F."/>
            <person name="Hanley J."/>
            <person name="Yao J.-L."/>
            <person name="Cheung J."/>
            <person name="David K."/>
            <person name="Warren B."/>
            <person name="Marsh K."/>
            <person name="Snowden K."/>
            <person name="Lin-Wang K."/>
            <person name="Brian L."/>
            <person name="Martinez-Sanchez M."/>
            <person name="Wang M."/>
            <person name="Ileperuma N."/>
            <person name="Macnee N."/>
            <person name="Campin R."/>
            <person name="Mcatee P."/>
            <person name="Drummond R."/>
            <person name="Espley R."/>
            <person name="Ireland H."/>
            <person name="Wu R."/>
            <person name="Atkinson R."/>
            <person name="Karunairetnam S."/>
            <person name="Bulley S."/>
            <person name="Chunkath S."/>
            <person name="Hanley Z."/>
            <person name="Storey R."/>
            <person name="Thrimawithana A."/>
            <person name="Thomson S."/>
            <person name="David C."/>
            <person name="Testolin R."/>
        </authorList>
    </citation>
    <scope>NUCLEOTIDE SEQUENCE [LARGE SCALE GENOMIC DNA]</scope>
    <source>
        <strain evidence="16">cv. Red5</strain>
        <tissue evidence="15">Young leaf</tissue>
    </source>
</reference>
<dbReference type="FunFam" id="3.80.10.10:FF:000111">
    <property type="entry name" value="LRR receptor-like serine/threonine-protein kinase ERECTA"/>
    <property type="match status" value="1"/>
</dbReference>
<dbReference type="InterPro" id="IPR013210">
    <property type="entry name" value="LRR_N_plant-typ"/>
</dbReference>
<reference evidence="16" key="2">
    <citation type="journal article" date="2018" name="BMC Genomics">
        <title>A manually annotated Actinidia chinensis var. chinensis (kiwifruit) genome highlights the challenges associated with draft genomes and gene prediction in plants.</title>
        <authorList>
            <person name="Pilkington S.M."/>
            <person name="Crowhurst R."/>
            <person name="Hilario E."/>
            <person name="Nardozza S."/>
            <person name="Fraser L."/>
            <person name="Peng Y."/>
            <person name="Gunaseelan K."/>
            <person name="Simpson R."/>
            <person name="Tahir J."/>
            <person name="Deroles S.C."/>
            <person name="Templeton K."/>
            <person name="Luo Z."/>
            <person name="Davy M."/>
            <person name="Cheng C."/>
            <person name="McNeilage M."/>
            <person name="Scaglione D."/>
            <person name="Liu Y."/>
            <person name="Zhang Q."/>
            <person name="Datson P."/>
            <person name="De Silva N."/>
            <person name="Gardiner S.E."/>
            <person name="Bassett H."/>
            <person name="Chagne D."/>
            <person name="McCallum J."/>
            <person name="Dzierzon H."/>
            <person name="Deng C."/>
            <person name="Wang Y.Y."/>
            <person name="Barron L."/>
            <person name="Manako K."/>
            <person name="Bowen J."/>
            <person name="Foster T.M."/>
            <person name="Erridge Z.A."/>
            <person name="Tiffin H."/>
            <person name="Waite C.N."/>
            <person name="Davies K.M."/>
            <person name="Grierson E.P."/>
            <person name="Laing W.A."/>
            <person name="Kirk R."/>
            <person name="Chen X."/>
            <person name="Wood M."/>
            <person name="Montefiori M."/>
            <person name="Brummell D.A."/>
            <person name="Schwinn K.E."/>
            <person name="Catanach A."/>
            <person name="Fullerton C."/>
            <person name="Li D."/>
            <person name="Meiyalaghan S."/>
            <person name="Nieuwenhuizen N."/>
            <person name="Read N."/>
            <person name="Prakash R."/>
            <person name="Hunter D."/>
            <person name="Zhang H."/>
            <person name="McKenzie M."/>
            <person name="Knabel M."/>
            <person name="Harris A."/>
            <person name="Allan A.C."/>
            <person name="Gleave A."/>
            <person name="Chen A."/>
            <person name="Janssen B.J."/>
            <person name="Plunkett B."/>
            <person name="Ampomah-Dwamena C."/>
            <person name="Voogd C."/>
            <person name="Leif D."/>
            <person name="Lafferty D."/>
            <person name="Souleyre E.J.F."/>
            <person name="Varkonyi-Gasic E."/>
            <person name="Gambi F."/>
            <person name="Hanley J."/>
            <person name="Yao J.L."/>
            <person name="Cheung J."/>
            <person name="David K.M."/>
            <person name="Warren B."/>
            <person name="Marsh K."/>
            <person name="Snowden K.C."/>
            <person name="Lin-Wang K."/>
            <person name="Brian L."/>
            <person name="Martinez-Sanchez M."/>
            <person name="Wang M."/>
            <person name="Ileperuma N."/>
            <person name="Macnee N."/>
            <person name="Campin R."/>
            <person name="McAtee P."/>
            <person name="Drummond R.S.M."/>
            <person name="Espley R.V."/>
            <person name="Ireland H.S."/>
            <person name="Wu R."/>
            <person name="Atkinson R.G."/>
            <person name="Karunairetnam S."/>
            <person name="Bulley S."/>
            <person name="Chunkath S."/>
            <person name="Hanley Z."/>
            <person name="Storey R."/>
            <person name="Thrimawithana A.H."/>
            <person name="Thomson S."/>
            <person name="David C."/>
            <person name="Testolin R."/>
            <person name="Huang H."/>
            <person name="Hellens R.P."/>
            <person name="Schaffer R.J."/>
        </authorList>
    </citation>
    <scope>NUCLEOTIDE SEQUENCE [LARGE SCALE GENOMIC DNA]</scope>
    <source>
        <strain evidence="16">cv. Red5</strain>
    </source>
</reference>
<dbReference type="PROSITE" id="PS51450">
    <property type="entry name" value="LRR"/>
    <property type="match status" value="1"/>
</dbReference>
<evidence type="ECO:0000256" key="7">
    <source>
        <dbReference type="ARBA" id="ARBA00022737"/>
    </source>
</evidence>
<dbReference type="GO" id="GO:0051707">
    <property type="term" value="P:response to other organism"/>
    <property type="evidence" value="ECO:0007669"/>
    <property type="project" value="UniProtKB-ARBA"/>
</dbReference>
<evidence type="ECO:0000256" key="4">
    <source>
        <dbReference type="ARBA" id="ARBA00022614"/>
    </source>
</evidence>
<dbReference type="OrthoDB" id="1600340at2759"/>
<evidence type="ECO:0000256" key="11">
    <source>
        <dbReference type="SAM" id="Phobius"/>
    </source>
</evidence>
<dbReference type="InterPro" id="IPR003591">
    <property type="entry name" value="Leu-rich_rpt_typical-subtyp"/>
</dbReference>
<dbReference type="FunFam" id="3.80.10.10:FF:000095">
    <property type="entry name" value="LRR receptor-like serine/threonine-protein kinase GSO1"/>
    <property type="match status" value="1"/>
</dbReference>
<evidence type="ECO:0000256" key="1">
    <source>
        <dbReference type="ARBA" id="ARBA00004251"/>
    </source>
</evidence>
<name>A0A2R6RSR5_ACTCC</name>
<dbReference type="GO" id="GO:0005886">
    <property type="term" value="C:plasma membrane"/>
    <property type="evidence" value="ECO:0007669"/>
    <property type="project" value="UniProtKB-SubCell"/>
</dbReference>
<evidence type="ECO:0000259" key="13">
    <source>
        <dbReference type="Pfam" id="PF08263"/>
    </source>
</evidence>
<dbReference type="InterPro" id="IPR046956">
    <property type="entry name" value="RLP23-like"/>
</dbReference>
<proteinExistence type="inferred from homology"/>
<dbReference type="InterPro" id="IPR001611">
    <property type="entry name" value="Leu-rich_rpt"/>
</dbReference>
<dbReference type="OMA" id="IDTIPNW"/>
<comment type="caution">
    <text evidence="15">The sequence shown here is derived from an EMBL/GenBank/DDBJ whole genome shotgun (WGS) entry which is preliminary data.</text>
</comment>
<keyword evidence="10" id="KW-0325">Glycoprotein</keyword>
<gene>
    <name evidence="15" type="ORF">CEY00_Acc03461</name>
</gene>
<dbReference type="FunFam" id="3.80.10.10:FF:000213">
    <property type="entry name" value="Tyrosine-sulfated glycopeptide receptor 1"/>
    <property type="match status" value="1"/>
</dbReference>
<comment type="subcellular location">
    <subcellularLocation>
        <location evidence="1">Cell membrane</location>
        <topology evidence="1">Single-pass type I membrane protein</topology>
    </subcellularLocation>
</comment>
<dbReference type="PANTHER" id="PTHR48063">
    <property type="entry name" value="LRR RECEPTOR-LIKE KINASE"/>
    <property type="match status" value="1"/>
</dbReference>
<sequence>MIRSMRVVAILITLITAISSLCSGQSVVCITGESHALLSFKQDLTDPSERLSSWTREEDCCKWSGVVCDNLTGHVLELHLRNHFGDYETRTDYEAYRRSQLGGTINRSLLSLRHLRYIDLSGNGFTQIPKFLGSLKSLRHLNLSEAEFGGLVPHQLGNLSNLEYLNLGRNDGMYVDNLQWLSGLSSLQHLDLSSMNLSKSLNWLQVTNSLPSLIELRLRSCELQYIPPLPHVNFTSLVVLDLSSNSFNSLVPDWMYSLGHLEILNLSYNNFHGTISSSIGNLTSLTSLNLASNNLQGGLPNFMGQICSLRKINLSGIKLEISEVKELLSRCILDGLEKLALDDNQLSGQLADVIDHLAESKHLYDLSLDNNSFFGSIPESIGRLASLKKISVGDNRLTGALPVSLGQLAMLEELSVPRNFLNGVVSEVHFDNLTRLRKLSSSGNPLFLNFSPNWIPPFQLFGLQVRSCQSWSWSRFPQWLRSQKSLLFLDISNTGINDTIPAWFWEITSRCLFLNLSNNQLHGEIPNLALTREAIIVDVSANRLEGPLPQISSGVSCLVLSNNLLTGSLSNFLCYKMGEPKRLEFLHLKGNLLSGEIPDCWMSWQSLKVVNLRNNNLTGNVPSSLGSLRSLQSLNLRNNCLSGEIPVSLQNSIGLISVDLGENKFVGSIPIWMGESLPNLKILNLRSNSFSGSIPYALCALTSLQILDLASNNLSGTIPRCFNNFTAMTKDLSSNVVVTYQYDGKVLNGSKILTVKGSYLKDNAVLVMKGQMLEYSTMLGLVTGLDLSDNHFSGEIPVELTCLLGLRSLNLSRNLLTGKIPEDIGNMVLLESIDFSINKLSGEIPPTMSSLAFLSHLNLSHNNFTGKIPSGTQLQSFNESSFVGNHLCGPPLTEKCSTSREIPDVGTLDQKGDGPEVDWFYVSMALGFVVGFWAIVGPLLFNKSWRLTVANFIPKCKFFSAHPIMLARNSFDTIHYLHVARFGLNVAIYPVDAMFIACL</sequence>
<dbReference type="EMBL" id="NKQK01000003">
    <property type="protein sequence ID" value="PSS33076.1"/>
    <property type="molecule type" value="Genomic_DNA"/>
</dbReference>
<protein>
    <submittedName>
        <fullName evidence="15">Leucine-rich repeat receptor protein kinase</fullName>
    </submittedName>
</protein>
<dbReference type="GO" id="GO:0016301">
    <property type="term" value="F:kinase activity"/>
    <property type="evidence" value="ECO:0007669"/>
    <property type="project" value="UniProtKB-KW"/>
</dbReference>
<evidence type="ECO:0000256" key="9">
    <source>
        <dbReference type="ARBA" id="ARBA00023136"/>
    </source>
</evidence>
<dbReference type="Pfam" id="PF00560">
    <property type="entry name" value="LRR_1"/>
    <property type="match status" value="9"/>
</dbReference>
<keyword evidence="3" id="KW-1003">Cell membrane</keyword>
<dbReference type="SMART" id="SM00369">
    <property type="entry name" value="LRR_TYP"/>
    <property type="match status" value="12"/>
</dbReference>
<dbReference type="InterPro" id="IPR055414">
    <property type="entry name" value="LRR_R13L4/SHOC2-like"/>
</dbReference>
<evidence type="ECO:0000256" key="2">
    <source>
        <dbReference type="ARBA" id="ARBA00009592"/>
    </source>
</evidence>
<dbReference type="Pfam" id="PF23598">
    <property type="entry name" value="LRR_14"/>
    <property type="match status" value="1"/>
</dbReference>
<dbReference type="SUPFAM" id="SSF52058">
    <property type="entry name" value="L domain-like"/>
    <property type="match status" value="1"/>
</dbReference>
<keyword evidence="15" id="KW-0675">Receptor</keyword>
<evidence type="ECO:0000256" key="12">
    <source>
        <dbReference type="SAM" id="SignalP"/>
    </source>
</evidence>
<keyword evidence="16" id="KW-1185">Reference proteome</keyword>
<evidence type="ECO:0000256" key="10">
    <source>
        <dbReference type="ARBA" id="ARBA00023180"/>
    </source>
</evidence>
<dbReference type="Gramene" id="PSS33076">
    <property type="protein sequence ID" value="PSS33076"/>
    <property type="gene ID" value="CEY00_Acc03461"/>
</dbReference>
<keyword evidence="8 11" id="KW-1133">Transmembrane helix</keyword>
<feature type="domain" description="Leucine-rich repeat-containing N-terminal plant-type" evidence="13">
    <location>
        <begin position="33"/>
        <end position="69"/>
    </location>
</feature>
<evidence type="ECO:0000259" key="14">
    <source>
        <dbReference type="Pfam" id="PF23598"/>
    </source>
</evidence>
<dbReference type="InParanoid" id="A0A2R6RSR5"/>
<evidence type="ECO:0000256" key="3">
    <source>
        <dbReference type="ARBA" id="ARBA00022475"/>
    </source>
</evidence>
<evidence type="ECO:0000256" key="8">
    <source>
        <dbReference type="ARBA" id="ARBA00022989"/>
    </source>
</evidence>
<feature type="signal peptide" evidence="12">
    <location>
        <begin position="1"/>
        <end position="24"/>
    </location>
</feature>
<keyword evidence="9 11" id="KW-0472">Membrane</keyword>
<dbReference type="AlphaFoldDB" id="A0A2R6RSR5"/>
<feature type="domain" description="Disease resistance R13L4/SHOC-2-like LRR" evidence="14">
    <location>
        <begin position="107"/>
        <end position="217"/>
    </location>
</feature>
<dbReference type="PANTHER" id="PTHR48063:SF100">
    <property type="entry name" value="RECEPTOR-LIKE PROTEIN EIX2"/>
    <property type="match status" value="1"/>
</dbReference>
<dbReference type="SUPFAM" id="SSF52047">
    <property type="entry name" value="RNI-like"/>
    <property type="match status" value="1"/>
</dbReference>
<evidence type="ECO:0000313" key="16">
    <source>
        <dbReference type="Proteomes" id="UP000241394"/>
    </source>
</evidence>
<dbReference type="Proteomes" id="UP000241394">
    <property type="component" value="Chromosome LG3"/>
</dbReference>
<keyword evidence="15" id="KW-0808">Transferase</keyword>
<keyword evidence="4" id="KW-0433">Leucine-rich repeat</keyword>
<keyword evidence="7" id="KW-0677">Repeat</keyword>
<evidence type="ECO:0000313" key="15">
    <source>
        <dbReference type="EMBL" id="PSS33076.1"/>
    </source>
</evidence>
<organism evidence="15 16">
    <name type="scientific">Actinidia chinensis var. chinensis</name>
    <name type="common">Chinese soft-hair kiwi</name>
    <dbReference type="NCBI Taxonomy" id="1590841"/>
    <lineage>
        <taxon>Eukaryota</taxon>
        <taxon>Viridiplantae</taxon>
        <taxon>Streptophyta</taxon>
        <taxon>Embryophyta</taxon>
        <taxon>Tracheophyta</taxon>
        <taxon>Spermatophyta</taxon>
        <taxon>Magnoliopsida</taxon>
        <taxon>eudicotyledons</taxon>
        <taxon>Gunneridae</taxon>
        <taxon>Pentapetalae</taxon>
        <taxon>asterids</taxon>
        <taxon>Ericales</taxon>
        <taxon>Actinidiaceae</taxon>
        <taxon>Actinidia</taxon>
    </lineage>
</organism>
<accession>A0A2R6RSR5</accession>
<dbReference type="Pfam" id="PF13855">
    <property type="entry name" value="LRR_8"/>
    <property type="match status" value="1"/>
</dbReference>
<feature type="chain" id="PRO_5015308117" evidence="12">
    <location>
        <begin position="25"/>
        <end position="999"/>
    </location>
</feature>
<feature type="transmembrane region" description="Helical" evidence="11">
    <location>
        <begin position="919"/>
        <end position="941"/>
    </location>
</feature>
<keyword evidence="6 12" id="KW-0732">Signal</keyword>
<evidence type="ECO:0000256" key="5">
    <source>
        <dbReference type="ARBA" id="ARBA00022692"/>
    </source>
</evidence>
<dbReference type="GO" id="GO:0006952">
    <property type="term" value="P:defense response"/>
    <property type="evidence" value="ECO:0007669"/>
    <property type="project" value="UniProtKB-ARBA"/>
</dbReference>
<comment type="similarity">
    <text evidence="2">Belongs to the RLP family.</text>
</comment>
<evidence type="ECO:0000256" key="6">
    <source>
        <dbReference type="ARBA" id="ARBA00022729"/>
    </source>
</evidence>
<dbReference type="STRING" id="1590841.A0A2R6RSR5"/>
<dbReference type="Pfam" id="PF08263">
    <property type="entry name" value="LRRNT_2"/>
    <property type="match status" value="1"/>
</dbReference>
<dbReference type="InterPro" id="IPR032675">
    <property type="entry name" value="LRR_dom_sf"/>
</dbReference>
<dbReference type="Gene3D" id="3.80.10.10">
    <property type="entry name" value="Ribonuclease Inhibitor"/>
    <property type="match status" value="3"/>
</dbReference>